<dbReference type="OrthoDB" id="6350321at2759"/>
<proteinExistence type="predicted"/>
<reference evidence="3 4" key="1">
    <citation type="journal article" date="2018" name="Nat. Ecol. Evol.">
        <title>Pezizomycetes genomes reveal the molecular basis of ectomycorrhizal truffle lifestyle.</title>
        <authorList>
            <person name="Murat C."/>
            <person name="Payen T."/>
            <person name="Noel B."/>
            <person name="Kuo A."/>
            <person name="Morin E."/>
            <person name="Chen J."/>
            <person name="Kohler A."/>
            <person name="Krizsan K."/>
            <person name="Balestrini R."/>
            <person name="Da Silva C."/>
            <person name="Montanini B."/>
            <person name="Hainaut M."/>
            <person name="Levati E."/>
            <person name="Barry K.W."/>
            <person name="Belfiori B."/>
            <person name="Cichocki N."/>
            <person name="Clum A."/>
            <person name="Dockter R.B."/>
            <person name="Fauchery L."/>
            <person name="Guy J."/>
            <person name="Iotti M."/>
            <person name="Le Tacon F."/>
            <person name="Lindquist E.A."/>
            <person name="Lipzen A."/>
            <person name="Malagnac F."/>
            <person name="Mello A."/>
            <person name="Molinier V."/>
            <person name="Miyauchi S."/>
            <person name="Poulain J."/>
            <person name="Riccioni C."/>
            <person name="Rubini A."/>
            <person name="Sitrit Y."/>
            <person name="Splivallo R."/>
            <person name="Traeger S."/>
            <person name="Wang M."/>
            <person name="Zifcakova L."/>
            <person name="Wipf D."/>
            <person name="Zambonelli A."/>
            <person name="Paolocci F."/>
            <person name="Nowrousian M."/>
            <person name="Ottonello S."/>
            <person name="Baldrian P."/>
            <person name="Spatafora J.W."/>
            <person name="Henrissat B."/>
            <person name="Nagy L.G."/>
            <person name="Aury J.M."/>
            <person name="Wincker P."/>
            <person name="Grigoriev I.V."/>
            <person name="Bonfante P."/>
            <person name="Martin F.M."/>
        </authorList>
    </citation>
    <scope>NUCLEOTIDE SEQUENCE [LARGE SCALE GENOMIC DNA]</scope>
    <source>
        <strain evidence="3 4">RN42</strain>
    </source>
</reference>
<dbReference type="InterPro" id="IPR011333">
    <property type="entry name" value="SKP1/BTB/POZ_sf"/>
</dbReference>
<feature type="domain" description="BTB" evidence="2">
    <location>
        <begin position="56"/>
        <end position="141"/>
    </location>
</feature>
<accession>A0A3N4HVH1</accession>
<evidence type="ECO:0000313" key="3">
    <source>
        <dbReference type="EMBL" id="RPA73654.1"/>
    </source>
</evidence>
<evidence type="ECO:0000259" key="2">
    <source>
        <dbReference type="PROSITE" id="PS50097"/>
    </source>
</evidence>
<gene>
    <name evidence="3" type="ORF">BJ508DRAFT_333889</name>
</gene>
<dbReference type="InterPro" id="IPR000210">
    <property type="entry name" value="BTB/POZ_dom"/>
</dbReference>
<dbReference type="AlphaFoldDB" id="A0A3N4HVH1"/>
<feature type="region of interest" description="Disordered" evidence="1">
    <location>
        <begin position="34"/>
        <end position="61"/>
    </location>
</feature>
<dbReference type="PROSITE" id="PS50097">
    <property type="entry name" value="BTB"/>
    <property type="match status" value="1"/>
</dbReference>
<dbReference type="CDD" id="cd18186">
    <property type="entry name" value="BTB_POZ_ZBTB_KLHL-like"/>
    <property type="match status" value="1"/>
</dbReference>
<evidence type="ECO:0000313" key="4">
    <source>
        <dbReference type="Proteomes" id="UP000275078"/>
    </source>
</evidence>
<keyword evidence="4" id="KW-1185">Reference proteome</keyword>
<dbReference type="EMBL" id="ML119814">
    <property type="protein sequence ID" value="RPA73654.1"/>
    <property type="molecule type" value="Genomic_DNA"/>
</dbReference>
<feature type="compositionally biased region" description="Polar residues" evidence="1">
    <location>
        <begin position="44"/>
        <end position="53"/>
    </location>
</feature>
<sequence>MSNNVTTASSASPMSALMASPTITVHLVLPASREQADVEPEDTGPSTPTNSTKRTADEAFAAESPKVDPRTIITTSRLHTSVLTDHSDYFKSLISFNGLEVSQNCVYLETPIPNTFYSHLSEVAFNCFVDHIYTGDYNLSKYKVEVTDGTTVAVNKLLNIRLKKRALVRMRRILLNLSPWVRTGEKSTFVELTKTAGVIFSGTASLRNDVCPDLSDEQWATKDTCLLDSKERTSWLGNEPIRKLLAACLAEGWMLSREETSNIQEGMVLVRRRLIELYPELGTLVLGYLIAAVKLRDLPLSEFALEKADLALD</sequence>
<dbReference type="Gene3D" id="3.30.710.10">
    <property type="entry name" value="Potassium Channel Kv1.1, Chain A"/>
    <property type="match status" value="1"/>
</dbReference>
<organism evidence="3 4">
    <name type="scientific">Ascobolus immersus RN42</name>
    <dbReference type="NCBI Taxonomy" id="1160509"/>
    <lineage>
        <taxon>Eukaryota</taxon>
        <taxon>Fungi</taxon>
        <taxon>Dikarya</taxon>
        <taxon>Ascomycota</taxon>
        <taxon>Pezizomycotina</taxon>
        <taxon>Pezizomycetes</taxon>
        <taxon>Pezizales</taxon>
        <taxon>Ascobolaceae</taxon>
        <taxon>Ascobolus</taxon>
    </lineage>
</organism>
<dbReference type="Proteomes" id="UP000275078">
    <property type="component" value="Unassembled WGS sequence"/>
</dbReference>
<protein>
    <recommendedName>
        <fullName evidence="2">BTB domain-containing protein</fullName>
    </recommendedName>
</protein>
<name>A0A3N4HVH1_ASCIM</name>
<evidence type="ECO:0000256" key="1">
    <source>
        <dbReference type="SAM" id="MobiDB-lite"/>
    </source>
</evidence>